<evidence type="ECO:0000256" key="3">
    <source>
        <dbReference type="ARBA" id="ARBA00008954"/>
    </source>
</evidence>
<evidence type="ECO:0000256" key="7">
    <source>
        <dbReference type="ARBA" id="ARBA00022898"/>
    </source>
</evidence>
<dbReference type="GO" id="GO:0045303">
    <property type="term" value="F:diaminobutyrate-2-oxoglutarate transaminase activity"/>
    <property type="evidence" value="ECO:0007669"/>
    <property type="project" value="UniProtKB-EC"/>
</dbReference>
<dbReference type="InterPro" id="IPR005814">
    <property type="entry name" value="Aminotrans_3"/>
</dbReference>
<dbReference type="InterPro" id="IPR015424">
    <property type="entry name" value="PyrdxlP-dep_Trfase"/>
</dbReference>
<dbReference type="EMBL" id="WWCU01000014">
    <property type="protein sequence ID" value="MYN08502.1"/>
    <property type="molecule type" value="Genomic_DNA"/>
</dbReference>
<evidence type="ECO:0000256" key="5">
    <source>
        <dbReference type="ARBA" id="ARBA00014798"/>
    </source>
</evidence>
<accession>A0A7X4KMT5</accession>
<dbReference type="Pfam" id="PF00202">
    <property type="entry name" value="Aminotran_3"/>
    <property type="match status" value="1"/>
</dbReference>
<proteinExistence type="inferred from homology"/>
<evidence type="ECO:0000256" key="8">
    <source>
        <dbReference type="ARBA" id="ARBA00049111"/>
    </source>
</evidence>
<comment type="pathway">
    <text evidence="2">Amine and polyamine biosynthesis; ectoine biosynthesis; L-ectoine from L-aspartate 4-semialdehyde: step 1/3.</text>
</comment>
<dbReference type="RefSeq" id="WP_161072820.1">
    <property type="nucleotide sequence ID" value="NZ_CP086370.1"/>
</dbReference>
<keyword evidence="11" id="KW-1185">Reference proteome</keyword>
<sequence length="440" mass="47092">MSHIIHRSLRHTPPIAVSGSGITIRDNRGNSYIDASGGAAVSSLGHGHPDVTAAMHAQIDRLAYAHTGFFTTEVAEELAARLAYDAPGDLNHVYLVSGGSEAMETALKLARQYFVESGQPQRSVFIARRQSYHGNTLGALALGGNAFRRKHFAPLLMDVRRVSPCYEYRDRLPQQTLGDYTTSLLSELEAEILAAGPENVIGFCAEPVVGATGGAIPPTPGYFKGVRALCDKYGMLFIADEVMCGMGRTGTLYAVEQESVLPDLVALGKGLGAGYQPIGAVLAREQVVQRIRDGSGVFQHGHTYIGHPVAAAAALTVQRIIQRDCLLGAVTVRGAAFKRMLKDAFGQHPHVGDIRGRGLFWALELVKDRDSKEPFPPAARLHAAVKEAAMGRGLMVYPMGGTIDGERGDHVLLAPPFIATEAELAEIVGRLQEALARALA</sequence>
<comment type="caution">
    <text evidence="10">The sequence shown here is derived from an EMBL/GenBank/DDBJ whole genome shotgun (WGS) entry which is preliminary data.</text>
</comment>
<dbReference type="Proteomes" id="UP000450676">
    <property type="component" value="Unassembled WGS sequence"/>
</dbReference>
<organism evidence="10 11">
    <name type="scientific">Pseudoduganella aquatica</name>
    <dbReference type="NCBI Taxonomy" id="2660641"/>
    <lineage>
        <taxon>Bacteria</taxon>
        <taxon>Pseudomonadati</taxon>
        <taxon>Pseudomonadota</taxon>
        <taxon>Betaproteobacteria</taxon>
        <taxon>Burkholderiales</taxon>
        <taxon>Oxalobacteraceae</taxon>
        <taxon>Telluria group</taxon>
        <taxon>Pseudoduganella</taxon>
    </lineage>
</organism>
<evidence type="ECO:0000256" key="4">
    <source>
        <dbReference type="ARBA" id="ARBA00013155"/>
    </source>
</evidence>
<dbReference type="InterPro" id="IPR015421">
    <property type="entry name" value="PyrdxlP-dep_Trfase_major"/>
</dbReference>
<dbReference type="FunFam" id="3.40.640.10:FF:000004">
    <property type="entry name" value="Acetylornithine aminotransferase"/>
    <property type="match status" value="1"/>
</dbReference>
<dbReference type="InterPro" id="IPR015422">
    <property type="entry name" value="PyrdxlP-dep_Trfase_small"/>
</dbReference>
<dbReference type="NCBIfam" id="NF005685">
    <property type="entry name" value="PRK07483.1"/>
    <property type="match status" value="1"/>
</dbReference>
<keyword evidence="10" id="KW-0808">Transferase</keyword>
<keyword evidence="7 9" id="KW-0663">Pyridoxal phosphate</keyword>
<name>A0A7X4KMT5_9BURK</name>
<dbReference type="CDD" id="cd00610">
    <property type="entry name" value="OAT_like"/>
    <property type="match status" value="1"/>
</dbReference>
<dbReference type="EC" id="2.6.1.76" evidence="4"/>
<dbReference type="Gene3D" id="3.40.640.10">
    <property type="entry name" value="Type I PLP-dependent aspartate aminotransferase-like (Major domain)"/>
    <property type="match status" value="1"/>
</dbReference>
<dbReference type="AlphaFoldDB" id="A0A7X4KMT5"/>
<protein>
    <recommendedName>
        <fullName evidence="5">Diaminobutyrate--2-oxoglutarate transaminase</fullName>
        <ecNumber evidence="4">2.6.1.76</ecNumber>
    </recommendedName>
</protein>
<gene>
    <name evidence="10" type="ORF">GTP77_14265</name>
</gene>
<evidence type="ECO:0000256" key="1">
    <source>
        <dbReference type="ARBA" id="ARBA00001933"/>
    </source>
</evidence>
<evidence type="ECO:0000256" key="6">
    <source>
        <dbReference type="ARBA" id="ARBA00022576"/>
    </source>
</evidence>
<keyword evidence="6 10" id="KW-0032">Aminotransferase</keyword>
<comment type="catalytic activity">
    <reaction evidence="8">
        <text>L-2,4-diaminobutanoate + 2-oxoglutarate = L-aspartate 4-semialdehyde + L-glutamate</text>
        <dbReference type="Rhea" id="RHEA:11160"/>
        <dbReference type="ChEBI" id="CHEBI:16810"/>
        <dbReference type="ChEBI" id="CHEBI:29985"/>
        <dbReference type="ChEBI" id="CHEBI:58761"/>
        <dbReference type="ChEBI" id="CHEBI:537519"/>
        <dbReference type="EC" id="2.6.1.76"/>
    </reaction>
</comment>
<evidence type="ECO:0000256" key="2">
    <source>
        <dbReference type="ARBA" id="ARBA00004946"/>
    </source>
</evidence>
<reference evidence="10 11" key="1">
    <citation type="submission" date="2019-12" db="EMBL/GenBank/DDBJ databases">
        <title>Novel species isolated from a subtropical stream in China.</title>
        <authorList>
            <person name="Lu H."/>
        </authorList>
    </citation>
    <scope>NUCLEOTIDE SEQUENCE [LARGE SCALE GENOMIC DNA]</scope>
    <source>
        <strain evidence="10 11">FT127W</strain>
    </source>
</reference>
<evidence type="ECO:0000256" key="9">
    <source>
        <dbReference type="RuleBase" id="RU003560"/>
    </source>
</evidence>
<dbReference type="SUPFAM" id="SSF53383">
    <property type="entry name" value="PLP-dependent transferases"/>
    <property type="match status" value="1"/>
</dbReference>
<comment type="similarity">
    <text evidence="3 9">Belongs to the class-III pyridoxal-phosphate-dependent aminotransferase family.</text>
</comment>
<dbReference type="PANTHER" id="PTHR43094">
    <property type="entry name" value="AMINOTRANSFERASE"/>
    <property type="match status" value="1"/>
</dbReference>
<comment type="cofactor">
    <cofactor evidence="1">
        <name>pyridoxal 5'-phosphate</name>
        <dbReference type="ChEBI" id="CHEBI:597326"/>
    </cofactor>
</comment>
<dbReference type="PANTHER" id="PTHR43094:SF1">
    <property type="entry name" value="AMINOTRANSFERASE CLASS-III"/>
    <property type="match status" value="1"/>
</dbReference>
<dbReference type="InterPro" id="IPR049704">
    <property type="entry name" value="Aminotrans_3_PPA_site"/>
</dbReference>
<dbReference type="Gene3D" id="3.90.1150.10">
    <property type="entry name" value="Aspartate Aminotransferase, domain 1"/>
    <property type="match status" value="1"/>
</dbReference>
<evidence type="ECO:0000313" key="11">
    <source>
        <dbReference type="Proteomes" id="UP000450676"/>
    </source>
</evidence>
<dbReference type="GO" id="GO:0030170">
    <property type="term" value="F:pyridoxal phosphate binding"/>
    <property type="evidence" value="ECO:0007669"/>
    <property type="project" value="InterPro"/>
</dbReference>
<evidence type="ECO:0000313" key="10">
    <source>
        <dbReference type="EMBL" id="MYN08502.1"/>
    </source>
</evidence>
<dbReference type="PROSITE" id="PS00600">
    <property type="entry name" value="AA_TRANSFER_CLASS_3"/>
    <property type="match status" value="1"/>
</dbReference>
<dbReference type="GO" id="GO:0005829">
    <property type="term" value="C:cytosol"/>
    <property type="evidence" value="ECO:0007669"/>
    <property type="project" value="TreeGrafter"/>
</dbReference>